<protein>
    <recommendedName>
        <fullName evidence="6">Alkaline phosphatase</fullName>
    </recommendedName>
</protein>
<evidence type="ECO:0000313" key="4">
    <source>
        <dbReference type="EMBL" id="PPE73089.1"/>
    </source>
</evidence>
<evidence type="ECO:0000313" key="5">
    <source>
        <dbReference type="Proteomes" id="UP000238220"/>
    </source>
</evidence>
<evidence type="ECO:0000259" key="2">
    <source>
        <dbReference type="Pfam" id="PF09423"/>
    </source>
</evidence>
<keyword evidence="5" id="KW-1185">Reference proteome</keyword>
<dbReference type="InterPro" id="IPR038607">
    <property type="entry name" value="PhoD-like_sf"/>
</dbReference>
<evidence type="ECO:0008006" key="6">
    <source>
        <dbReference type="Google" id="ProtNLM"/>
    </source>
</evidence>
<feature type="region of interest" description="Disordered" evidence="1">
    <location>
        <begin position="539"/>
        <end position="563"/>
    </location>
</feature>
<accession>A0A2S5TDL5</accession>
<dbReference type="InterPro" id="IPR032093">
    <property type="entry name" value="PhoD_N"/>
</dbReference>
<dbReference type="AlphaFoldDB" id="A0A2S5TDL5"/>
<dbReference type="Pfam" id="PF16655">
    <property type="entry name" value="PhoD_N"/>
    <property type="match status" value="1"/>
</dbReference>
<dbReference type="PANTHER" id="PTHR43606:SF2">
    <property type="entry name" value="ALKALINE PHOSPHATASE FAMILY PROTEIN (AFU_ORTHOLOGUE AFUA_5G03860)"/>
    <property type="match status" value="1"/>
</dbReference>
<dbReference type="PROSITE" id="PS51318">
    <property type="entry name" value="TAT"/>
    <property type="match status" value="1"/>
</dbReference>
<evidence type="ECO:0000256" key="1">
    <source>
        <dbReference type="SAM" id="MobiDB-lite"/>
    </source>
</evidence>
<sequence>MSGPRRRSTRRKSGLSRRDFLRRAGGAAAFGALPLLPGCGSSDPIGGGGDAEFLHGIASGDPLPDRVILWTRVTSTAEHVPVSYDVASDPEFRHVVQRGSFTTDAARDYTVKVDAAGLQPATTYYYRFRAGGQTSPSGRTRTAPSGAVERLRVGVVSCSSYAHGYFNAYRKLAQRPDLDVVLHLGDYIYEYGTGEYGDARPYEPDHEILTLADYRTRHAYYKREADVQAVHRQHPFIAVWDDHETADNSWRDGANNHTEGEEGEWALRKAWAIQAYHEWMPIRTPDLANPERIYRSFRYGDLAEFTMLDTRLIGRDLQASMLDAGSINDQGRQLIGEPQRNFLATTLAAAGGVKWKFLGQQVMFGQLRVGLPELSLVTNIPVEQLRALLQGLPLVSTGGLIINTDQWDGYRAERQRVLDLISGLDLDNVVVLTGDIHSSWAMDISEDPNNPLVYNGLTGEGSRAVEFVCTSVTSPGLEPLNPIAGALRLLNPHMKYVDVARKGYLLLDIVPERVTGEFWYVDTIDAVSENESFGTAFATEDGSNRLSSAGQTEPRTDAPALVA</sequence>
<dbReference type="InterPro" id="IPR052900">
    <property type="entry name" value="Phospholipid_Metab_Enz"/>
</dbReference>
<feature type="compositionally biased region" description="Polar residues" evidence="1">
    <location>
        <begin position="544"/>
        <end position="553"/>
    </location>
</feature>
<dbReference type="PANTHER" id="PTHR43606">
    <property type="entry name" value="PHOSPHATASE, PUTATIVE (AFU_ORTHOLOGUE AFUA_6G08710)-RELATED"/>
    <property type="match status" value="1"/>
</dbReference>
<dbReference type="Proteomes" id="UP000238220">
    <property type="component" value="Unassembled WGS sequence"/>
</dbReference>
<gene>
    <name evidence="4" type="ORF">C3942_14790</name>
</gene>
<name>A0A2S5TDL5_9GAMM</name>
<organism evidence="4 5">
    <name type="scientific">Solimonas fluminis</name>
    <dbReference type="NCBI Taxonomy" id="2086571"/>
    <lineage>
        <taxon>Bacteria</taxon>
        <taxon>Pseudomonadati</taxon>
        <taxon>Pseudomonadota</taxon>
        <taxon>Gammaproteobacteria</taxon>
        <taxon>Nevskiales</taxon>
        <taxon>Nevskiaceae</taxon>
        <taxon>Solimonas</taxon>
    </lineage>
</organism>
<comment type="caution">
    <text evidence="4">The sequence shown here is derived from an EMBL/GenBank/DDBJ whole genome shotgun (WGS) entry which is preliminary data.</text>
</comment>
<dbReference type="CDD" id="cd07389">
    <property type="entry name" value="MPP_PhoD"/>
    <property type="match status" value="1"/>
</dbReference>
<reference evidence="4 5" key="1">
    <citation type="submission" date="2018-02" db="EMBL/GenBank/DDBJ databases">
        <title>Genome sequencing of Solimonas sp. HR-BB.</title>
        <authorList>
            <person name="Lee Y."/>
            <person name="Jeon C.O."/>
        </authorList>
    </citation>
    <scope>NUCLEOTIDE SEQUENCE [LARGE SCALE GENOMIC DNA]</scope>
    <source>
        <strain evidence="4 5">HR-BB</strain>
    </source>
</reference>
<dbReference type="Gene3D" id="2.60.40.380">
    <property type="entry name" value="Purple acid phosphatase-like, N-terminal"/>
    <property type="match status" value="1"/>
</dbReference>
<evidence type="ECO:0000259" key="3">
    <source>
        <dbReference type="Pfam" id="PF16655"/>
    </source>
</evidence>
<dbReference type="OrthoDB" id="327733at2"/>
<dbReference type="InterPro" id="IPR006311">
    <property type="entry name" value="TAT_signal"/>
</dbReference>
<proteinExistence type="predicted"/>
<feature type="domain" description="Phospholipase D N-terminal" evidence="3">
    <location>
        <begin position="55"/>
        <end position="142"/>
    </location>
</feature>
<feature type="domain" description="PhoD-like phosphatase metallophosphatase" evidence="2">
    <location>
        <begin position="154"/>
        <end position="518"/>
    </location>
</feature>
<dbReference type="EMBL" id="PSNW01000008">
    <property type="protein sequence ID" value="PPE73089.1"/>
    <property type="molecule type" value="Genomic_DNA"/>
</dbReference>
<dbReference type="InterPro" id="IPR018946">
    <property type="entry name" value="PhoD-like_MPP"/>
</dbReference>
<dbReference type="InterPro" id="IPR029052">
    <property type="entry name" value="Metallo-depent_PP-like"/>
</dbReference>
<dbReference type="Gene3D" id="3.60.21.70">
    <property type="entry name" value="PhoD-like phosphatase"/>
    <property type="match status" value="1"/>
</dbReference>
<dbReference type="RefSeq" id="WP_104231128.1">
    <property type="nucleotide sequence ID" value="NZ_PSNW01000008.1"/>
</dbReference>
<dbReference type="SUPFAM" id="SSF56300">
    <property type="entry name" value="Metallo-dependent phosphatases"/>
    <property type="match status" value="1"/>
</dbReference>
<dbReference type="Pfam" id="PF09423">
    <property type="entry name" value="PhoD"/>
    <property type="match status" value="1"/>
</dbReference>